<dbReference type="InterPro" id="IPR032710">
    <property type="entry name" value="NTF2-like_dom_sf"/>
</dbReference>
<dbReference type="Gene3D" id="3.10.450.50">
    <property type="match status" value="2"/>
</dbReference>
<dbReference type="SUPFAM" id="SSF54427">
    <property type="entry name" value="NTF2-like"/>
    <property type="match status" value="2"/>
</dbReference>
<organism evidence="2 3">
    <name type="scientific">Alloyangia pacifica</name>
    <dbReference type="NCBI Taxonomy" id="311180"/>
    <lineage>
        <taxon>Bacteria</taxon>
        <taxon>Pseudomonadati</taxon>
        <taxon>Pseudomonadota</taxon>
        <taxon>Alphaproteobacteria</taxon>
        <taxon>Rhodobacterales</taxon>
        <taxon>Roseobacteraceae</taxon>
        <taxon>Alloyangia</taxon>
    </lineage>
</organism>
<accession>A0A2U8HBA0</accession>
<dbReference type="Pfam" id="PF07366">
    <property type="entry name" value="SnoaL"/>
    <property type="match status" value="2"/>
</dbReference>
<dbReference type="RefSeq" id="WP_108964891.1">
    <property type="nucleotide sequence ID" value="NZ_CP022189.1"/>
</dbReference>
<evidence type="ECO:0000313" key="2">
    <source>
        <dbReference type="EMBL" id="AWI83003.1"/>
    </source>
</evidence>
<dbReference type="OrthoDB" id="2769928at2"/>
<sequence>MQGFDPQYRDYPDYLRQLAQQVWSRRGLGGEQALDRLWHPHVILRRPGGIGFGPEALRAEVFELVSALPDLEVVTEDVLWTGTPRRGLLGAQRLLCSASHGGEGVFGAPSGTRLRFRMLAELHAKDNRVADLWAVRDTGAILRQIGLSVRDWARWRLTGRDPDSQPFRPQVDAQGPYTGQGDDSRWGEAHAALLEEMMDGGFSVAPARYDASARLCLPGGEMSRGAEGGERFWLGLRAAFPSARFTIHHRAGAEAPRCPPRTALRWSLNGRHDGWGRFGPPTGAEVHVMGLSQAEFGPEGLRREWSLYDEAAVWMQIHIGTGAVPAQATSKPAAARLG</sequence>
<dbReference type="PANTHER" id="PTHR38436">
    <property type="entry name" value="POLYKETIDE CYCLASE SNOAL-LIKE DOMAIN"/>
    <property type="match status" value="1"/>
</dbReference>
<evidence type="ECO:0000256" key="1">
    <source>
        <dbReference type="SAM" id="MobiDB-lite"/>
    </source>
</evidence>
<dbReference type="KEGG" id="ypac:CEW88_04605"/>
<reference evidence="2 3" key="1">
    <citation type="submission" date="2017-06" db="EMBL/GenBank/DDBJ databases">
        <title>Yangia sp. YSBP01 complete genome sequence.</title>
        <authorList>
            <person name="Woo J.-H."/>
            <person name="Kim H.-S."/>
        </authorList>
    </citation>
    <scope>NUCLEOTIDE SEQUENCE [LARGE SCALE GENOMIC DNA]</scope>
    <source>
        <strain evidence="2 3">YSBP01</strain>
    </source>
</reference>
<evidence type="ECO:0000313" key="3">
    <source>
        <dbReference type="Proteomes" id="UP000244915"/>
    </source>
</evidence>
<dbReference type="GO" id="GO:0030638">
    <property type="term" value="P:polyketide metabolic process"/>
    <property type="evidence" value="ECO:0007669"/>
    <property type="project" value="InterPro"/>
</dbReference>
<gene>
    <name evidence="2" type="ORF">CEW88_04605</name>
</gene>
<proteinExistence type="predicted"/>
<dbReference type="AlphaFoldDB" id="A0A2U8HBA0"/>
<name>A0A2U8HBA0_9RHOB</name>
<protein>
    <submittedName>
        <fullName evidence="2">Polyketide cyclase</fullName>
    </submittedName>
</protein>
<dbReference type="EMBL" id="CP022189">
    <property type="protein sequence ID" value="AWI83003.1"/>
    <property type="molecule type" value="Genomic_DNA"/>
</dbReference>
<dbReference type="PANTHER" id="PTHR38436:SF1">
    <property type="entry name" value="ESTER CYCLASE"/>
    <property type="match status" value="1"/>
</dbReference>
<dbReference type="Proteomes" id="UP000244915">
    <property type="component" value="Chromosome 1"/>
</dbReference>
<feature type="region of interest" description="Disordered" evidence="1">
    <location>
        <begin position="161"/>
        <end position="183"/>
    </location>
</feature>
<dbReference type="InterPro" id="IPR009959">
    <property type="entry name" value="Cyclase_SnoaL-like"/>
</dbReference>